<accession>A0AAD4HJN4</accession>
<proteinExistence type="predicted"/>
<dbReference type="InterPro" id="IPR041078">
    <property type="entry name" value="Plavaka"/>
</dbReference>
<name>A0AAD4HJN4_9AGAM</name>
<dbReference type="EMBL" id="JABBWK010000042">
    <property type="protein sequence ID" value="KAG1897929.1"/>
    <property type="molecule type" value="Genomic_DNA"/>
</dbReference>
<reference evidence="1" key="1">
    <citation type="journal article" date="2020" name="New Phytol.">
        <title>Comparative genomics reveals dynamic genome evolution in host specialist ectomycorrhizal fungi.</title>
        <authorList>
            <person name="Lofgren L.A."/>
            <person name="Nguyen N.H."/>
            <person name="Vilgalys R."/>
            <person name="Ruytinx J."/>
            <person name="Liao H.L."/>
            <person name="Branco S."/>
            <person name="Kuo A."/>
            <person name="LaButti K."/>
            <person name="Lipzen A."/>
            <person name="Andreopoulos W."/>
            <person name="Pangilinan J."/>
            <person name="Riley R."/>
            <person name="Hundley H."/>
            <person name="Na H."/>
            <person name="Barry K."/>
            <person name="Grigoriev I.V."/>
            <person name="Stajich J.E."/>
            <person name="Kennedy P.G."/>
        </authorList>
    </citation>
    <scope>NUCLEOTIDE SEQUENCE</scope>
    <source>
        <strain evidence="1">FC203</strain>
    </source>
</reference>
<comment type="caution">
    <text evidence="1">The sequence shown here is derived from an EMBL/GenBank/DDBJ whole genome shotgun (WGS) entry which is preliminary data.</text>
</comment>
<dbReference type="Proteomes" id="UP001195769">
    <property type="component" value="Unassembled WGS sequence"/>
</dbReference>
<keyword evidence="2" id="KW-1185">Reference proteome</keyword>
<sequence length="308" mass="34641">MTGARITHPLLLGLTNICMCTRTKLSSKAFLLMALLPIPNYLHPNKHMQGMLEDRLIHQCLSIVLQPLMKAAKVGIMMSDLVGNVWHCFTPLAAYIVNTPEAAMLACVCRKTSPFTMASYLQFGDIFRHPSHTRSITLDQLDSITVDPNNLEAYFDACAEYRLNSVCTPFWMNWPLTDPSIFLMSEPLHHWHKEFFDHDCQWCLTIVGTSELDFRFLILQPITGYCHFTGGISRLKQVTGRGHHDIQHYIVGLISGAALCHFIIAVCALMDVQYLAQSPTPDDDLLASIDQALLTFHEHKDIILTSGA</sequence>
<organism evidence="1 2">
    <name type="scientific">Suillus fuscotomentosus</name>
    <dbReference type="NCBI Taxonomy" id="1912939"/>
    <lineage>
        <taxon>Eukaryota</taxon>
        <taxon>Fungi</taxon>
        <taxon>Dikarya</taxon>
        <taxon>Basidiomycota</taxon>
        <taxon>Agaricomycotina</taxon>
        <taxon>Agaricomycetes</taxon>
        <taxon>Agaricomycetidae</taxon>
        <taxon>Boletales</taxon>
        <taxon>Suillineae</taxon>
        <taxon>Suillaceae</taxon>
        <taxon>Suillus</taxon>
    </lineage>
</organism>
<gene>
    <name evidence="1" type="ORF">F5891DRAFT_1191240</name>
</gene>
<dbReference type="GeneID" id="64661723"/>
<evidence type="ECO:0000313" key="1">
    <source>
        <dbReference type="EMBL" id="KAG1897929.1"/>
    </source>
</evidence>
<dbReference type="RefSeq" id="XP_041223505.1">
    <property type="nucleotide sequence ID" value="XM_041367425.1"/>
</dbReference>
<evidence type="ECO:0000313" key="2">
    <source>
        <dbReference type="Proteomes" id="UP001195769"/>
    </source>
</evidence>
<dbReference type="Pfam" id="PF18759">
    <property type="entry name" value="Plavaka"/>
    <property type="match status" value="1"/>
</dbReference>
<protein>
    <submittedName>
        <fullName evidence="1">Uncharacterized protein</fullName>
    </submittedName>
</protein>
<dbReference type="AlphaFoldDB" id="A0AAD4HJN4"/>